<evidence type="ECO:0000313" key="3">
    <source>
        <dbReference type="Proteomes" id="UP000584663"/>
    </source>
</evidence>
<proteinExistence type="predicted"/>
<comment type="caution">
    <text evidence="2">The sequence shown here is derived from an EMBL/GenBank/DDBJ whole genome shotgun (WGS) entry which is preliminary data.</text>
</comment>
<reference evidence="1 3" key="1">
    <citation type="submission" date="2020-08" db="EMBL/GenBank/DDBJ databases">
        <title>Genomic Encyclopedia of Type Strains, Phase IV (KMG-IV): sequencing the most valuable type-strain genomes for metagenomic binning, comparative biology and taxonomic classification.</title>
        <authorList>
            <person name="Goeker M."/>
        </authorList>
    </citation>
    <scope>NUCLEOTIDE SEQUENCE [LARGE SCALE GENOMIC DNA]</scope>
    <source>
        <strain evidence="1 3">DSM 14562</strain>
    </source>
</reference>
<dbReference type="RefSeq" id="WP_184106251.1">
    <property type="nucleotide sequence ID" value="NZ_JACHNX010000014.1"/>
</dbReference>
<protein>
    <submittedName>
        <fullName evidence="2">Uncharacterized protein</fullName>
    </submittedName>
</protein>
<keyword evidence="3" id="KW-1185">Reference proteome</keyword>
<dbReference type="EMBL" id="JAFHKU010000121">
    <property type="protein sequence ID" value="MBN3557700.1"/>
    <property type="molecule type" value="Genomic_DNA"/>
</dbReference>
<evidence type="ECO:0000313" key="1">
    <source>
        <dbReference type="EMBL" id="MBB4610785.1"/>
    </source>
</evidence>
<organism evidence="2 4">
    <name type="scientific">Sphingomonas yabuuchiae</name>
    <dbReference type="NCBI Taxonomy" id="172044"/>
    <lineage>
        <taxon>Bacteria</taxon>
        <taxon>Pseudomonadati</taxon>
        <taxon>Pseudomonadota</taxon>
        <taxon>Alphaproteobacteria</taxon>
        <taxon>Sphingomonadales</taxon>
        <taxon>Sphingomonadaceae</taxon>
        <taxon>Sphingomonas</taxon>
    </lineage>
</organism>
<dbReference type="AlphaFoldDB" id="A0AA41A0F7"/>
<dbReference type="Proteomes" id="UP000584663">
    <property type="component" value="Unassembled WGS sequence"/>
</dbReference>
<dbReference type="Proteomes" id="UP000704529">
    <property type="component" value="Unassembled WGS sequence"/>
</dbReference>
<evidence type="ECO:0000313" key="4">
    <source>
        <dbReference type="Proteomes" id="UP000704529"/>
    </source>
</evidence>
<accession>A0AA41A0F7</accession>
<name>A0AA41A0F7_9SPHN</name>
<sequence>MISFTCAPFALPVGPHRKGCASLHFRYFSGRMRMGRLFISRRHAPKIQHIADAAQILSRKWIEAVRRLLAFEAEAKGSPS</sequence>
<reference evidence="2" key="2">
    <citation type="submission" date="2021-01" db="EMBL/GenBank/DDBJ databases">
        <title>Genome Sequencing of Type Strains.</title>
        <authorList>
            <person name="Lemaire J.F."/>
            <person name="Inderbitzin P."/>
            <person name="Collins S.B."/>
            <person name="Wespe N."/>
            <person name="Knight-Connoni V."/>
        </authorList>
    </citation>
    <scope>NUCLEOTIDE SEQUENCE</scope>
    <source>
        <strain evidence="2">DSM 14562</strain>
    </source>
</reference>
<evidence type="ECO:0000313" key="2">
    <source>
        <dbReference type="EMBL" id="MBN3557700.1"/>
    </source>
</evidence>
<gene>
    <name evidence="1" type="ORF">GGQ89_003019</name>
    <name evidence="2" type="ORF">JYA60_05615</name>
</gene>
<dbReference type="EMBL" id="JACHNX010000014">
    <property type="protein sequence ID" value="MBB4610785.1"/>
    <property type="molecule type" value="Genomic_DNA"/>
</dbReference>